<feature type="compositionally biased region" description="Polar residues" evidence="1">
    <location>
        <begin position="1"/>
        <end position="10"/>
    </location>
</feature>
<accession>A0A0R3PMH1</accession>
<feature type="region of interest" description="Disordered" evidence="1">
    <location>
        <begin position="1"/>
        <end position="28"/>
    </location>
</feature>
<dbReference type="Proteomes" id="UP000267027">
    <property type="component" value="Unassembled WGS sequence"/>
</dbReference>
<reference evidence="2 3" key="2">
    <citation type="submission" date="2018-11" db="EMBL/GenBank/DDBJ databases">
        <authorList>
            <consortium name="Pathogen Informatics"/>
        </authorList>
    </citation>
    <scope>NUCLEOTIDE SEQUENCE [LARGE SCALE GENOMIC DNA]</scope>
    <source>
        <strain evidence="2 3">Costa Rica</strain>
    </source>
</reference>
<gene>
    <name evidence="2" type="ORF">ACOC_LOCUS6086</name>
</gene>
<evidence type="ECO:0000313" key="4">
    <source>
        <dbReference type="WBParaSite" id="ACOC_0000608501-mRNA-1"/>
    </source>
</evidence>
<sequence>MLSSRSSSLKLETPPSEVEAKQRKAVPPTLPMSQLVRSEVAAVAAGSSKAEAMKETEQSQRKEELPLIKKMRAGYEFQSSRGRLHFTKVEPQTMGAFAFLAVDRIIDVDSDLVRVSFLFHCDPDLTATVLPLQIPNQVNMVALKNRIRAVQERDGCCTFLVERPSSLHHISNPSCVAMKAPATSNDVEMADDAIEIGAREAFKHTFAKDKHKNPKEKAIPSDVKQGTYLSKVGLESALLLTPILLICSGKRNVAEKTGDEIHLQNIYTLK</sequence>
<reference evidence="4" key="1">
    <citation type="submission" date="2017-02" db="UniProtKB">
        <authorList>
            <consortium name="WormBaseParasite"/>
        </authorList>
    </citation>
    <scope>IDENTIFICATION</scope>
</reference>
<organism evidence="4">
    <name type="scientific">Angiostrongylus costaricensis</name>
    <name type="common">Nematode worm</name>
    <dbReference type="NCBI Taxonomy" id="334426"/>
    <lineage>
        <taxon>Eukaryota</taxon>
        <taxon>Metazoa</taxon>
        <taxon>Ecdysozoa</taxon>
        <taxon>Nematoda</taxon>
        <taxon>Chromadorea</taxon>
        <taxon>Rhabditida</taxon>
        <taxon>Rhabditina</taxon>
        <taxon>Rhabditomorpha</taxon>
        <taxon>Strongyloidea</taxon>
        <taxon>Metastrongylidae</taxon>
        <taxon>Angiostrongylus</taxon>
    </lineage>
</organism>
<dbReference type="AlphaFoldDB" id="A0A0R3PMH1"/>
<evidence type="ECO:0000313" key="3">
    <source>
        <dbReference type="Proteomes" id="UP000267027"/>
    </source>
</evidence>
<dbReference type="EMBL" id="UYYA01003918">
    <property type="protein sequence ID" value="VDM57671.1"/>
    <property type="molecule type" value="Genomic_DNA"/>
</dbReference>
<dbReference type="WBParaSite" id="ACOC_0000608501-mRNA-1">
    <property type="protein sequence ID" value="ACOC_0000608501-mRNA-1"/>
    <property type="gene ID" value="ACOC_0000608501"/>
</dbReference>
<proteinExistence type="predicted"/>
<evidence type="ECO:0000256" key="1">
    <source>
        <dbReference type="SAM" id="MobiDB-lite"/>
    </source>
</evidence>
<evidence type="ECO:0000313" key="2">
    <source>
        <dbReference type="EMBL" id="VDM57671.1"/>
    </source>
</evidence>
<protein>
    <submittedName>
        <fullName evidence="4">UBX domain-containing protein</fullName>
    </submittedName>
</protein>
<name>A0A0R3PMH1_ANGCS</name>
<dbReference type="OrthoDB" id="5875207at2759"/>
<keyword evidence="3" id="KW-1185">Reference proteome</keyword>